<evidence type="ECO:0000256" key="3">
    <source>
        <dbReference type="PROSITE-ProRule" id="PRU01131"/>
    </source>
</evidence>
<dbReference type="GO" id="GO:0046872">
    <property type="term" value="F:metal ion binding"/>
    <property type="evidence" value="ECO:0007669"/>
    <property type="project" value="UniProtKB-KW"/>
</dbReference>
<feature type="region of interest" description="Disordered" evidence="4">
    <location>
        <begin position="59"/>
        <end position="83"/>
    </location>
</feature>
<dbReference type="PANTHER" id="PTHR46443">
    <property type="entry name" value="FCS-LIKE ZINC FINGER 8"/>
    <property type="match status" value="1"/>
</dbReference>
<sequence length="284" mass="31051">MLKKRSRAVSSRQFTSRPTSSPFPLPGVFVGLPPKGFKESEAAAMSPTSTLEMKPFVAAGNPRAGSLSNTSPPKHHGWDDKDPRTVGLAIVDSLSNEKSDEKPSKGECRMVLFGPQLKVQIPSTSQNSVFDPNTSLIEFGVKNKDSQLAMALLSPARRSSLADAAPTSEPSPQVFSLSAREMELSEDYTRVVSHGPNPTTTHIYDNCIIKSSSNGFSFYTGLSGNYPSEDFLSFCRSCWKRLGQGKDIFMYRGEKAFCSEESRNKSMLLDDGRENSTRCGSLDL</sequence>
<feature type="domain" description="FLZ-type" evidence="5">
    <location>
        <begin position="230"/>
        <end position="274"/>
    </location>
</feature>
<evidence type="ECO:0000313" key="7">
    <source>
        <dbReference type="Proteomes" id="UP000236161"/>
    </source>
</evidence>
<evidence type="ECO:0000256" key="1">
    <source>
        <dbReference type="ARBA" id="ARBA00009374"/>
    </source>
</evidence>
<dbReference type="OrthoDB" id="1902692at2759"/>
<name>A0A2I0BE55_9ASPA</name>
<protein>
    <recommendedName>
        <fullName evidence="5">FLZ-type domain-containing protein</fullName>
    </recommendedName>
</protein>
<feature type="zinc finger region" description="FLZ-type" evidence="3">
    <location>
        <begin position="230"/>
        <end position="274"/>
    </location>
</feature>
<evidence type="ECO:0000259" key="5">
    <source>
        <dbReference type="PROSITE" id="PS51795"/>
    </source>
</evidence>
<dbReference type="Pfam" id="PF04570">
    <property type="entry name" value="zf-FLZ"/>
    <property type="match status" value="1"/>
</dbReference>
<dbReference type="InterPro" id="IPR044593">
    <property type="entry name" value="FLZ8/MARD1"/>
</dbReference>
<dbReference type="PANTHER" id="PTHR46443:SF3">
    <property type="entry name" value="PROTEIN MARD1"/>
    <property type="match status" value="1"/>
</dbReference>
<dbReference type="Proteomes" id="UP000236161">
    <property type="component" value="Unassembled WGS sequence"/>
</dbReference>
<dbReference type="STRING" id="1088818.A0A2I0BE55"/>
<evidence type="ECO:0000256" key="4">
    <source>
        <dbReference type="SAM" id="MobiDB-lite"/>
    </source>
</evidence>
<dbReference type="InterPro" id="IPR007650">
    <property type="entry name" value="Zf-FLZ_dom"/>
</dbReference>
<feature type="compositionally biased region" description="Polar residues" evidence="4">
    <location>
        <begin position="8"/>
        <end position="22"/>
    </location>
</feature>
<dbReference type="PROSITE" id="PS51795">
    <property type="entry name" value="ZF_FLZ"/>
    <property type="match status" value="1"/>
</dbReference>
<dbReference type="AlphaFoldDB" id="A0A2I0BE55"/>
<evidence type="ECO:0000313" key="6">
    <source>
        <dbReference type="EMBL" id="PKA66079.1"/>
    </source>
</evidence>
<organism evidence="6 7">
    <name type="scientific">Apostasia shenzhenica</name>
    <dbReference type="NCBI Taxonomy" id="1088818"/>
    <lineage>
        <taxon>Eukaryota</taxon>
        <taxon>Viridiplantae</taxon>
        <taxon>Streptophyta</taxon>
        <taxon>Embryophyta</taxon>
        <taxon>Tracheophyta</taxon>
        <taxon>Spermatophyta</taxon>
        <taxon>Magnoliopsida</taxon>
        <taxon>Liliopsida</taxon>
        <taxon>Asparagales</taxon>
        <taxon>Orchidaceae</taxon>
        <taxon>Apostasioideae</taxon>
        <taxon>Apostasia</taxon>
    </lineage>
</organism>
<proteinExistence type="inferred from homology"/>
<keyword evidence="2" id="KW-0479">Metal-binding</keyword>
<keyword evidence="7" id="KW-1185">Reference proteome</keyword>
<feature type="region of interest" description="Disordered" evidence="4">
    <location>
        <begin position="1"/>
        <end position="30"/>
    </location>
</feature>
<accession>A0A2I0BE55</accession>
<evidence type="ECO:0000256" key="2">
    <source>
        <dbReference type="ARBA" id="ARBA00022723"/>
    </source>
</evidence>
<gene>
    <name evidence="6" type="ORF">AXF42_Ash010489</name>
</gene>
<comment type="similarity">
    <text evidence="1">Belongs to the FLZ family.</text>
</comment>
<reference evidence="6 7" key="1">
    <citation type="journal article" date="2017" name="Nature">
        <title>The Apostasia genome and the evolution of orchids.</title>
        <authorList>
            <person name="Zhang G.Q."/>
            <person name="Liu K.W."/>
            <person name="Li Z."/>
            <person name="Lohaus R."/>
            <person name="Hsiao Y.Y."/>
            <person name="Niu S.C."/>
            <person name="Wang J.Y."/>
            <person name="Lin Y.C."/>
            <person name="Xu Q."/>
            <person name="Chen L.J."/>
            <person name="Yoshida K."/>
            <person name="Fujiwara S."/>
            <person name="Wang Z.W."/>
            <person name="Zhang Y.Q."/>
            <person name="Mitsuda N."/>
            <person name="Wang M."/>
            <person name="Liu G.H."/>
            <person name="Pecoraro L."/>
            <person name="Huang H.X."/>
            <person name="Xiao X.J."/>
            <person name="Lin M."/>
            <person name="Wu X.Y."/>
            <person name="Wu W.L."/>
            <person name="Chen Y.Y."/>
            <person name="Chang S.B."/>
            <person name="Sakamoto S."/>
            <person name="Ohme-Takagi M."/>
            <person name="Yagi M."/>
            <person name="Zeng S.J."/>
            <person name="Shen C.Y."/>
            <person name="Yeh C.M."/>
            <person name="Luo Y.B."/>
            <person name="Tsai W.C."/>
            <person name="Van de Peer Y."/>
            <person name="Liu Z.J."/>
        </authorList>
    </citation>
    <scope>NUCLEOTIDE SEQUENCE [LARGE SCALE GENOMIC DNA]</scope>
    <source>
        <strain evidence="7">cv. Shenzhen</strain>
        <tissue evidence="6">Stem</tissue>
    </source>
</reference>
<dbReference type="EMBL" id="KZ451888">
    <property type="protein sequence ID" value="PKA66079.1"/>
    <property type="molecule type" value="Genomic_DNA"/>
</dbReference>